<dbReference type="InterPro" id="IPR003595">
    <property type="entry name" value="Tyr_Pase_cat"/>
</dbReference>
<evidence type="ECO:0000259" key="17">
    <source>
        <dbReference type="PROSITE" id="PS50853"/>
    </source>
</evidence>
<reference evidence="19" key="2">
    <citation type="journal article" date="2007" name="PLoS Biol.">
        <title>Survey sequencing and comparative analysis of the elephant shark (Callorhinchus milii) genome.</title>
        <authorList>
            <person name="Venkatesh B."/>
            <person name="Kirkness E.F."/>
            <person name="Loh Y.H."/>
            <person name="Halpern A.L."/>
            <person name="Lee A.P."/>
            <person name="Johnson J."/>
            <person name="Dandona N."/>
            <person name="Viswanathan L.D."/>
            <person name="Tay A."/>
            <person name="Venter J.C."/>
            <person name="Strausberg R.L."/>
            <person name="Brenner S."/>
        </authorList>
    </citation>
    <scope>NUCLEOTIDE SEQUENCE [LARGE SCALE GENOMIC DNA]</scope>
</reference>
<keyword evidence="4" id="KW-0732">Signal</keyword>
<evidence type="ECO:0000256" key="11">
    <source>
        <dbReference type="ARBA" id="ARBA00023180"/>
    </source>
</evidence>
<dbReference type="SUPFAM" id="SSF52799">
    <property type="entry name" value="(Phosphotyrosine protein) phosphatases II"/>
    <property type="match status" value="2"/>
</dbReference>
<evidence type="ECO:0000256" key="10">
    <source>
        <dbReference type="ARBA" id="ARBA00023157"/>
    </source>
</evidence>
<dbReference type="PRINTS" id="PR00700">
    <property type="entry name" value="PRTYPHPHTASE"/>
</dbReference>
<evidence type="ECO:0000256" key="8">
    <source>
        <dbReference type="ARBA" id="ARBA00022989"/>
    </source>
</evidence>
<keyword evidence="5" id="KW-0677">Repeat</keyword>
<dbReference type="SMART" id="SM00194">
    <property type="entry name" value="PTPc"/>
    <property type="match status" value="1"/>
</dbReference>
<keyword evidence="6" id="KW-0378">Hydrolase</keyword>
<protein>
    <submittedName>
        <fullName evidence="18">Protein tyrosine phosphatase receptor type Ub</fullName>
    </submittedName>
</protein>
<dbReference type="AlphaFoldDB" id="A0A4W3JB91"/>
<evidence type="ECO:0000256" key="13">
    <source>
        <dbReference type="SAM" id="Phobius"/>
    </source>
</evidence>
<evidence type="ECO:0000256" key="9">
    <source>
        <dbReference type="ARBA" id="ARBA00023136"/>
    </source>
</evidence>
<dbReference type="SMART" id="SM00060">
    <property type="entry name" value="FN3"/>
    <property type="match status" value="3"/>
</dbReference>
<organism evidence="18 19">
    <name type="scientific">Callorhinchus milii</name>
    <name type="common">Ghost shark</name>
    <dbReference type="NCBI Taxonomy" id="7868"/>
    <lineage>
        <taxon>Eukaryota</taxon>
        <taxon>Metazoa</taxon>
        <taxon>Chordata</taxon>
        <taxon>Craniata</taxon>
        <taxon>Vertebrata</taxon>
        <taxon>Chondrichthyes</taxon>
        <taxon>Holocephali</taxon>
        <taxon>Chimaeriformes</taxon>
        <taxon>Callorhinchidae</taxon>
        <taxon>Callorhinchus</taxon>
    </lineage>
</organism>
<feature type="domain" description="Tyrosine-protein phosphatase" evidence="14">
    <location>
        <begin position="867"/>
        <end position="949"/>
    </location>
</feature>
<feature type="domain" description="Tyrosine-protein phosphatase" evidence="14">
    <location>
        <begin position="981"/>
        <end position="1230"/>
    </location>
</feature>
<evidence type="ECO:0000259" key="16">
    <source>
        <dbReference type="PROSITE" id="PS50060"/>
    </source>
</evidence>
<evidence type="ECO:0000259" key="14">
    <source>
        <dbReference type="PROSITE" id="PS50055"/>
    </source>
</evidence>
<keyword evidence="10" id="KW-1015">Disulfide bond</keyword>
<evidence type="ECO:0000313" key="18">
    <source>
        <dbReference type="Ensembl" id="ENSCMIP00000040584.1"/>
    </source>
</evidence>
<dbReference type="InterPro" id="IPR029021">
    <property type="entry name" value="Prot-tyrosine_phosphatase-like"/>
</dbReference>
<keyword evidence="7" id="KW-0904">Protein phosphatase</keyword>
<evidence type="ECO:0000256" key="1">
    <source>
        <dbReference type="ARBA" id="ARBA00004479"/>
    </source>
</evidence>
<dbReference type="PRINTS" id="PR00014">
    <property type="entry name" value="FNTYPEIII"/>
</dbReference>
<feature type="transmembrane region" description="Helical" evidence="13">
    <location>
        <begin position="632"/>
        <end position="657"/>
    </location>
</feature>
<dbReference type="Pfam" id="PF00102">
    <property type="entry name" value="Y_phosphatase"/>
    <property type="match status" value="3"/>
</dbReference>
<dbReference type="PANTHER" id="PTHR24051">
    <property type="entry name" value="SUSHI DOMAIN-CONTAINING PROTEIN 1"/>
    <property type="match status" value="1"/>
</dbReference>
<reference evidence="19" key="3">
    <citation type="journal article" date="2014" name="Nature">
        <title>Elephant shark genome provides unique insights into gnathostome evolution.</title>
        <authorList>
            <consortium name="International Elephant Shark Genome Sequencing Consortium"/>
            <person name="Venkatesh B."/>
            <person name="Lee A.P."/>
            <person name="Ravi V."/>
            <person name="Maurya A.K."/>
            <person name="Lian M.M."/>
            <person name="Swann J.B."/>
            <person name="Ohta Y."/>
            <person name="Flajnik M.F."/>
            <person name="Sutoh Y."/>
            <person name="Kasahara M."/>
            <person name="Hoon S."/>
            <person name="Gangu V."/>
            <person name="Roy S.W."/>
            <person name="Irimia M."/>
            <person name="Korzh V."/>
            <person name="Kondrychyn I."/>
            <person name="Lim Z.W."/>
            <person name="Tay B.H."/>
            <person name="Tohari S."/>
            <person name="Kong K.W."/>
            <person name="Ho S."/>
            <person name="Lorente-Galdos B."/>
            <person name="Quilez J."/>
            <person name="Marques-Bonet T."/>
            <person name="Raney B.J."/>
            <person name="Ingham P.W."/>
            <person name="Tay A."/>
            <person name="Hillier L.W."/>
            <person name="Minx P."/>
            <person name="Boehm T."/>
            <person name="Wilson R.K."/>
            <person name="Brenner S."/>
            <person name="Warren W.C."/>
        </authorList>
    </citation>
    <scope>NUCLEOTIDE SEQUENCE [LARGE SCALE GENOMIC DNA]</scope>
</reference>
<keyword evidence="8 13" id="KW-1133">Transmembrane helix</keyword>
<dbReference type="PROSITE" id="PS50853">
    <property type="entry name" value="FN3"/>
    <property type="match status" value="3"/>
</dbReference>
<reference evidence="19" key="1">
    <citation type="journal article" date="2006" name="Science">
        <title>Ancient noncoding elements conserved in the human genome.</title>
        <authorList>
            <person name="Venkatesh B."/>
            <person name="Kirkness E.F."/>
            <person name="Loh Y.H."/>
            <person name="Halpern A.L."/>
            <person name="Lee A.P."/>
            <person name="Johnson J."/>
            <person name="Dandona N."/>
            <person name="Viswanathan L.D."/>
            <person name="Tay A."/>
            <person name="Venter J.C."/>
            <person name="Strausberg R.L."/>
            <person name="Brenner S."/>
        </authorList>
    </citation>
    <scope>NUCLEOTIDE SEQUENCE [LARGE SCALE GENOMIC DNA]</scope>
</reference>
<dbReference type="InterPro" id="IPR051622">
    <property type="entry name" value="R-tyr_protein_phosphatases"/>
</dbReference>
<evidence type="ECO:0000256" key="7">
    <source>
        <dbReference type="ARBA" id="ARBA00022912"/>
    </source>
</evidence>
<keyword evidence="3 13" id="KW-0812">Transmembrane</keyword>
<evidence type="ECO:0000313" key="19">
    <source>
        <dbReference type="Proteomes" id="UP000314986"/>
    </source>
</evidence>
<feature type="region of interest" description="Disordered" evidence="12">
    <location>
        <begin position="792"/>
        <end position="814"/>
    </location>
</feature>
<comment type="subcellular location">
    <subcellularLocation>
        <location evidence="1">Membrane</location>
        <topology evidence="1">Single-pass type I membrane protein</topology>
    </subcellularLocation>
</comment>
<evidence type="ECO:0000256" key="3">
    <source>
        <dbReference type="ARBA" id="ARBA00022692"/>
    </source>
</evidence>
<keyword evidence="19" id="KW-1185">Reference proteome</keyword>
<dbReference type="GeneTree" id="ENSGT00940000157151"/>
<dbReference type="PROSITE" id="PS00383">
    <property type="entry name" value="TYR_PHOSPHATASE_1"/>
    <property type="match status" value="1"/>
</dbReference>
<dbReference type="InterPro" id="IPR013783">
    <property type="entry name" value="Ig-like_fold"/>
</dbReference>
<dbReference type="SUPFAM" id="SSF49265">
    <property type="entry name" value="Fibronectin type III"/>
    <property type="match status" value="2"/>
</dbReference>
<feature type="domain" description="Tyrosine-protein phosphatase" evidence="14">
    <location>
        <begin position="813"/>
        <end position="862"/>
    </location>
</feature>
<dbReference type="GO" id="GO:0016020">
    <property type="term" value="C:membrane"/>
    <property type="evidence" value="ECO:0007669"/>
    <property type="project" value="UniProtKB-SubCell"/>
</dbReference>
<evidence type="ECO:0000256" key="2">
    <source>
        <dbReference type="ARBA" id="ARBA00006396"/>
    </source>
</evidence>
<dbReference type="InterPro" id="IPR003961">
    <property type="entry name" value="FN3_dom"/>
</dbReference>
<dbReference type="PROSITE" id="PS50060">
    <property type="entry name" value="MAM_2"/>
    <property type="match status" value="1"/>
</dbReference>
<dbReference type="FunFam" id="2.60.40.10:FF:000019">
    <property type="entry name" value="receptor-type tyrosine-protein phosphatase kappa isoform X2"/>
    <property type="match status" value="1"/>
</dbReference>
<evidence type="ECO:0000256" key="12">
    <source>
        <dbReference type="SAM" id="MobiDB-lite"/>
    </source>
</evidence>
<dbReference type="FunFam" id="3.90.190.10:FF:000003">
    <property type="entry name" value="receptor-type tyrosine-protein phosphatase kappa isoform X1"/>
    <property type="match status" value="1"/>
</dbReference>
<feature type="domain" description="Tyrosine specific protein phosphatases" evidence="15">
    <location>
        <begin position="892"/>
        <end position="940"/>
    </location>
</feature>
<feature type="domain" description="Fibronectin type-III" evidence="17">
    <location>
        <begin position="386"/>
        <end position="491"/>
    </location>
</feature>
<feature type="domain" description="Fibronectin type-III" evidence="17">
    <location>
        <begin position="287"/>
        <end position="385"/>
    </location>
</feature>
<sequence>YVQGTDDDFDWELVRAHGGPHQSADLLRGEFLLRFPHLPRSGVQFNGCRAPHETIIMVFNPLFALLSVNRQVIFEAVVSAERKGYIGIDDLLILNYPCCKLPEREGDLEVGLIGLIFPRESPTSVLQSGGASIPATQVTRTSPRRVLATFQLHGVTLPDQDLYRCVTQSGRGAGVSNFAELIVKEPPSPRSPPHLVRAGSTYLIVQLNTNAINGDGPVIRKEIEYQMTSGLWSEVHAVNNPTYKLWHLDPDTEYQISVLLTRPGDGGTGGAGPPLISRTKCAEPMRAPKELTFAEIKPRQITLQWEPLGYNITRCHSYLVSVCYRYLFGPGHNGTFRDCLQAGVGSSELTIKNLLPYKNIYVKIILSNPEGKKENKETIFQTDEDVPGGIPAESISGTPLEDMIFLKWEEPLEPNGVITQYEISYQSIESSDPTLRIPGPRRTLSKPRNETYHVFSNLDPGTTYLFSVRASTGKGFGQTAQTEITTNISGKYPIPEQQNRPANNDGLPRLVYQVVVEEAGLQRARRAAKTNECFPLAFTRDSAADEGSQHYYSAELQPSDLPDPTPFTVGNNNTYNGYWNAPLEPKKDYHIYLQAVSFFKGETKINCVLIAKKAACKESKRSQEAAQRSEEMGLILGICAGGLAVLILILGAIFVFVKKGRSYYAYSYYPKPTQMKKTVISSRHEKAQIMNAMDRSFTDQSTLQEDERHGLTFTDPHNCSTRYDQRSVMNESSSLLGSFSRSPRGRAGSPYQTGQLHPAVRVADLLQHINQMKTAEGYGFKQEYEVRLTGKRREKKQFSPSPPVVTIQLSPSPHDRHRVKLHPLLGDPGSDYVNASYIDGYHKANHFIATQGTRLFCCVFFWVTCYPARGRIEIARIKRGRPFSPSSLFYRAGAGRTGCYIVLDVMLDMAECEGVVDIYNCVKTLYARRINMIQTEEQYIFIHDAILEACLCGDTSIPACELKPTYKEMVKIDPQSNSSQLKEEFQTLNSVTPHLDIEECSIALLPRNREKNRSMDVLPPDRCLPFLITVDGESNNYINAALMDSYRGAATFIVTPHPLQNTTTDFWRLVYDYNCTSIIMLNQLNQLNSAWPCLEYWPEQGLQQHGPIQVELISRTADEEIVTRLLRVQNLSRLQEGQLIVRHFQYLRWSAYRDIPESRKSFLHLLKQVEKWQTESGDGRTIVHCLNGGGRSGTLCACTIIQEMIRYQKMVDVFHAVKTLRNNKPNMVESPVSGWRGGCEWWWWWGDGNGEVGLLWSSREHQLQRQDETQASAR</sequence>
<dbReference type="SMART" id="SM00404">
    <property type="entry name" value="PTPc_motif"/>
    <property type="match status" value="2"/>
</dbReference>
<feature type="domain" description="Tyrosine specific protein phosphatases" evidence="15">
    <location>
        <begin position="1160"/>
        <end position="1231"/>
    </location>
</feature>
<dbReference type="Ensembl" id="ENSCMIT00000041158.1">
    <property type="protein sequence ID" value="ENSCMIP00000040584.1"/>
    <property type="gene ID" value="ENSCMIG00000016880.1"/>
</dbReference>
<evidence type="ECO:0000259" key="15">
    <source>
        <dbReference type="PROSITE" id="PS50056"/>
    </source>
</evidence>
<feature type="domain" description="MAM" evidence="16">
    <location>
        <begin position="71"/>
        <end position="101"/>
    </location>
</feature>
<accession>A0A4W3JB91</accession>
<feature type="domain" description="Fibronectin type-III" evidence="17">
    <location>
        <begin position="189"/>
        <end position="284"/>
    </location>
</feature>
<dbReference type="Gene3D" id="3.90.190.10">
    <property type="entry name" value="Protein tyrosine phosphatase superfamily"/>
    <property type="match status" value="3"/>
</dbReference>
<reference evidence="18" key="4">
    <citation type="submission" date="2025-08" db="UniProtKB">
        <authorList>
            <consortium name="Ensembl"/>
        </authorList>
    </citation>
    <scope>IDENTIFICATION</scope>
</reference>
<comment type="similarity">
    <text evidence="2">Belongs to the protein-tyrosine phosphatase family. Receptor class 2B subfamily.</text>
</comment>
<dbReference type="FunFam" id="2.60.40.10:FF:000048">
    <property type="entry name" value="receptor-type tyrosine-protein phosphatase U isoform X1"/>
    <property type="match status" value="1"/>
</dbReference>
<dbReference type="Pfam" id="PF23144">
    <property type="entry name" value="Fn3_PTPRU"/>
    <property type="match status" value="1"/>
</dbReference>
<dbReference type="PANTHER" id="PTHR24051:SF10">
    <property type="entry name" value="RECEPTOR-TYPE TYROSINE-PROTEIN PHOSPHATASE U-RELATED"/>
    <property type="match status" value="1"/>
</dbReference>
<dbReference type="PROSITE" id="PS50056">
    <property type="entry name" value="TYR_PHOSPHATASE_2"/>
    <property type="match status" value="2"/>
</dbReference>
<dbReference type="GO" id="GO:0004725">
    <property type="term" value="F:protein tyrosine phosphatase activity"/>
    <property type="evidence" value="ECO:0007669"/>
    <property type="project" value="InterPro"/>
</dbReference>
<dbReference type="InterPro" id="IPR016130">
    <property type="entry name" value="Tyr_Pase_AS"/>
</dbReference>
<reference evidence="18" key="5">
    <citation type="submission" date="2025-09" db="UniProtKB">
        <authorList>
            <consortium name="Ensembl"/>
        </authorList>
    </citation>
    <scope>IDENTIFICATION</scope>
</reference>
<dbReference type="InterPro" id="IPR000998">
    <property type="entry name" value="MAM_dom"/>
</dbReference>
<evidence type="ECO:0000256" key="5">
    <source>
        <dbReference type="ARBA" id="ARBA00022737"/>
    </source>
</evidence>
<keyword evidence="9 13" id="KW-0472">Membrane</keyword>
<evidence type="ECO:0000256" key="4">
    <source>
        <dbReference type="ARBA" id="ARBA00022729"/>
    </source>
</evidence>
<keyword evidence="11" id="KW-0325">Glycoprotein</keyword>
<name>A0A4W3JB91_CALMI</name>
<proteinExistence type="inferred from homology"/>
<dbReference type="FunFam" id="2.60.40.10:FF:000009">
    <property type="entry name" value="receptor-type tyrosine-protein phosphatase U isoform X1"/>
    <property type="match status" value="1"/>
</dbReference>
<dbReference type="InterPro" id="IPR057598">
    <property type="entry name" value="Fn3_PTPRU"/>
</dbReference>
<dbReference type="Pfam" id="PF00041">
    <property type="entry name" value="fn3"/>
    <property type="match status" value="1"/>
</dbReference>
<dbReference type="InterPro" id="IPR036116">
    <property type="entry name" value="FN3_sf"/>
</dbReference>
<dbReference type="CDD" id="cd00063">
    <property type="entry name" value="FN3"/>
    <property type="match status" value="2"/>
</dbReference>
<dbReference type="InterPro" id="IPR000242">
    <property type="entry name" value="PTP_cat"/>
</dbReference>
<dbReference type="InterPro" id="IPR000387">
    <property type="entry name" value="Tyr_Pase_dom"/>
</dbReference>
<dbReference type="Gene3D" id="2.60.40.10">
    <property type="entry name" value="Immunoglobulins"/>
    <property type="match status" value="3"/>
</dbReference>
<evidence type="ECO:0000256" key="6">
    <source>
        <dbReference type="ARBA" id="ARBA00022801"/>
    </source>
</evidence>
<dbReference type="PROSITE" id="PS50055">
    <property type="entry name" value="TYR_PHOSPHATASE_PTP"/>
    <property type="match status" value="3"/>
</dbReference>
<dbReference type="Proteomes" id="UP000314986">
    <property type="component" value="Unassembled WGS sequence"/>
</dbReference>